<gene>
    <name evidence="3" type="ORF">QD47_24320</name>
</gene>
<dbReference type="OrthoDB" id="2660937at2"/>
<dbReference type="PATRIC" id="fig|159743.3.peg.5381"/>
<protein>
    <submittedName>
        <fullName evidence="3">Membrane protein</fullName>
    </submittedName>
</protein>
<evidence type="ECO:0000313" key="4">
    <source>
        <dbReference type="Proteomes" id="UP000032534"/>
    </source>
</evidence>
<keyword evidence="4" id="KW-1185">Reference proteome</keyword>
<dbReference type="EMBL" id="JTHP01000066">
    <property type="protein sequence ID" value="KJD43148.1"/>
    <property type="molecule type" value="Genomic_DNA"/>
</dbReference>
<dbReference type="InterPro" id="IPR024425">
    <property type="entry name" value="LiaF-like_C"/>
</dbReference>
<accession>A0A0D7WWP1</accession>
<organism evidence="3 4">
    <name type="scientific">Paenibacillus terrae</name>
    <dbReference type="NCBI Taxonomy" id="159743"/>
    <lineage>
        <taxon>Bacteria</taxon>
        <taxon>Bacillati</taxon>
        <taxon>Bacillota</taxon>
        <taxon>Bacilli</taxon>
        <taxon>Bacillales</taxon>
        <taxon>Paenibacillaceae</taxon>
        <taxon>Paenibacillus</taxon>
    </lineage>
</organism>
<reference evidence="3 4" key="1">
    <citation type="submission" date="2014-11" db="EMBL/GenBank/DDBJ databases">
        <title>Draft Genome Sequences of Paenibacillus polymyxa NRRL B-30509 and Paenibacillus terrae NRRL B-30644, Strains from a Poultry Environment that Produce Tridecaptin A and Paenicidins.</title>
        <authorList>
            <person name="van Belkum M.J."/>
            <person name="Lohans C.T."/>
            <person name="Vederas J.C."/>
        </authorList>
    </citation>
    <scope>NUCLEOTIDE SEQUENCE [LARGE SCALE GENOMIC DNA]</scope>
    <source>
        <strain evidence="3 4">NRRL B-30644</strain>
    </source>
</reference>
<keyword evidence="1" id="KW-0472">Membrane</keyword>
<dbReference type="InterPro" id="IPR047793">
    <property type="entry name" value="LiaF_C"/>
</dbReference>
<dbReference type="RefSeq" id="WP_044648536.1">
    <property type="nucleotide sequence ID" value="NZ_JTHP01000066.1"/>
</dbReference>
<comment type="caution">
    <text evidence="3">The sequence shown here is derived from an EMBL/GenBank/DDBJ whole genome shotgun (WGS) entry which is preliminary data.</text>
</comment>
<feature type="transmembrane region" description="Helical" evidence="1">
    <location>
        <begin position="52"/>
        <end position="82"/>
    </location>
</feature>
<evidence type="ECO:0000259" key="2">
    <source>
        <dbReference type="Pfam" id="PF09922"/>
    </source>
</evidence>
<sequence>MEKRKSVLALAGIAIGIIILFGQWIGFLSVAALILMLAGIYKIRNSKIKKGYTMLAIGAGLLVLDHLFLFVVVTLGSLAVFYSRSRKLHKGQSSIFKHNFISNHKWDEVPWSLRSTSIWHVVGDVDADLTLALPEEREPVIFLQGIFGDIDITLPDNYGVEVEMFVLFGQIQFDRDHEAGMLNRLVWKSPNYAQSEYKVKFVISYLAGDVRVRFY</sequence>
<proteinExistence type="predicted"/>
<dbReference type="Proteomes" id="UP000032534">
    <property type="component" value="Unassembled WGS sequence"/>
</dbReference>
<dbReference type="AlphaFoldDB" id="A0A0D7WWP1"/>
<feature type="domain" description="Cell wall-active antibiotics response LiaF-like C-terminal" evidence="2">
    <location>
        <begin position="100"/>
        <end position="212"/>
    </location>
</feature>
<name>A0A0D7WWP1_9BACL</name>
<dbReference type="NCBIfam" id="NF040535">
    <property type="entry name" value="LiaF_C_term"/>
    <property type="match status" value="1"/>
</dbReference>
<keyword evidence="1" id="KW-0812">Transmembrane</keyword>
<feature type="transmembrane region" description="Helical" evidence="1">
    <location>
        <begin position="7"/>
        <end position="40"/>
    </location>
</feature>
<evidence type="ECO:0000256" key="1">
    <source>
        <dbReference type="SAM" id="Phobius"/>
    </source>
</evidence>
<keyword evidence="1" id="KW-1133">Transmembrane helix</keyword>
<dbReference type="Pfam" id="PF09922">
    <property type="entry name" value="LiaF-like_C"/>
    <property type="match status" value="1"/>
</dbReference>
<evidence type="ECO:0000313" key="3">
    <source>
        <dbReference type="EMBL" id="KJD43148.1"/>
    </source>
</evidence>